<dbReference type="Proteomes" id="UP001596460">
    <property type="component" value="Unassembled WGS sequence"/>
</dbReference>
<comment type="pathway">
    <text evidence="3">Amino-acid biosynthesis; L-leucine biosynthesis; L-leucine from 3-methyl-2-oxobutanoate: step 2/4.</text>
</comment>
<dbReference type="AlphaFoldDB" id="A0ABD5X9E1"/>
<keyword evidence="3" id="KW-0028">Amino-acid biosynthesis</keyword>
<evidence type="ECO:0000256" key="4">
    <source>
        <dbReference type="SAM" id="MobiDB-lite"/>
    </source>
</evidence>
<dbReference type="InterPro" id="IPR033940">
    <property type="entry name" value="IPMI_Swivel"/>
</dbReference>
<keyword evidence="7" id="KW-1185">Reference proteome</keyword>
<protein>
    <recommendedName>
        <fullName evidence="3">3-isopropylmalate dehydratase small subunit</fullName>
        <ecNumber evidence="3">4.2.1.33</ecNumber>
    </recommendedName>
    <alternativeName>
        <fullName evidence="3">Alpha-IPM isomerase</fullName>
        <shortName evidence="3">IPMI</shortName>
    </alternativeName>
    <alternativeName>
        <fullName evidence="3">Isopropylmalate isomerase</fullName>
    </alternativeName>
</protein>
<comment type="function">
    <text evidence="3">Catalyzes the isomerization between 2-isopropylmalate and 3-isopropylmalate, via the formation of 2-isopropylmaleate.</text>
</comment>
<reference evidence="6 7" key="1">
    <citation type="journal article" date="2019" name="Int. J. Syst. Evol. Microbiol.">
        <title>The Global Catalogue of Microorganisms (GCM) 10K type strain sequencing project: providing services to taxonomists for standard genome sequencing and annotation.</title>
        <authorList>
            <consortium name="The Broad Institute Genomics Platform"/>
            <consortium name="The Broad Institute Genome Sequencing Center for Infectious Disease"/>
            <person name="Wu L."/>
            <person name="Ma J."/>
        </authorList>
    </citation>
    <scope>NUCLEOTIDE SEQUENCE [LARGE SCALE GENOMIC DNA]</scope>
    <source>
        <strain evidence="6 7">DSM 26526</strain>
    </source>
</reference>
<evidence type="ECO:0000256" key="2">
    <source>
        <dbReference type="ARBA" id="ARBA00023239"/>
    </source>
</evidence>
<feature type="region of interest" description="Disordered" evidence="4">
    <location>
        <begin position="1"/>
        <end position="22"/>
    </location>
</feature>
<evidence type="ECO:0000256" key="3">
    <source>
        <dbReference type="HAMAP-Rule" id="MF_01032"/>
    </source>
</evidence>
<proteinExistence type="inferred from homology"/>
<feature type="domain" description="Aconitase A/isopropylmalate dehydratase small subunit swivel" evidence="5">
    <location>
        <begin position="68"/>
        <end position="115"/>
    </location>
</feature>
<sequence>MTETSDVTGDGGRPDPAEPGRAWVFGDNIDTDQITPSRFIVSSDPDELASHAFEDLRPEFSASVESGDFVVAGENFGSGSSREHSPLSLVGAGVSAVVAQSFARIFFRNAINLGLPVLICPGADAIEDGDEIHVDLDAGVVTNHTRDETYEAEALPEFLQSLVEQGGLKAYTKAKLDG</sequence>
<comment type="subunit">
    <text evidence="3">Heterodimer of LeuC and LeuD.</text>
</comment>
<evidence type="ECO:0000259" key="5">
    <source>
        <dbReference type="Pfam" id="PF00694"/>
    </source>
</evidence>
<keyword evidence="2 3" id="KW-0456">Lyase</keyword>
<dbReference type="InterPro" id="IPR015928">
    <property type="entry name" value="Aconitase/3IPM_dehydase_swvl"/>
</dbReference>
<dbReference type="Pfam" id="PF00694">
    <property type="entry name" value="Aconitase_C"/>
    <property type="match status" value="1"/>
</dbReference>
<dbReference type="PANTHER" id="PTHR43345:SF2">
    <property type="entry name" value="3-ISOPROPYLMALATE DEHYDRATASE SMALL SUBUNIT 1"/>
    <property type="match status" value="1"/>
</dbReference>
<comment type="caution">
    <text evidence="6">The sequence shown here is derived from an EMBL/GenBank/DDBJ whole genome shotgun (WGS) entry which is preliminary data.</text>
</comment>
<dbReference type="RefSeq" id="WP_390242085.1">
    <property type="nucleotide sequence ID" value="NZ_JBHTAB010000001.1"/>
</dbReference>
<keyword evidence="3" id="KW-0100">Branched-chain amino acid biosynthesis</keyword>
<dbReference type="NCBIfam" id="TIGR02087">
    <property type="entry name" value="LEUD_arch"/>
    <property type="match status" value="1"/>
</dbReference>
<comment type="catalytic activity">
    <reaction evidence="3">
        <text>(2R,3S)-3-isopropylmalate = (2S)-2-isopropylmalate</text>
        <dbReference type="Rhea" id="RHEA:32287"/>
        <dbReference type="ChEBI" id="CHEBI:1178"/>
        <dbReference type="ChEBI" id="CHEBI:35121"/>
        <dbReference type="EC" id="4.2.1.33"/>
    </reaction>
</comment>
<dbReference type="GO" id="GO:0003861">
    <property type="term" value="F:3-isopropylmalate dehydratase activity"/>
    <property type="evidence" value="ECO:0007669"/>
    <property type="project" value="UniProtKB-UniRule"/>
</dbReference>
<dbReference type="HAMAP" id="MF_01032">
    <property type="entry name" value="LeuD_type2"/>
    <property type="match status" value="1"/>
</dbReference>
<comment type="similarity">
    <text evidence="1 3">Belongs to the LeuD family. LeuD type 2 subfamily.</text>
</comment>
<gene>
    <name evidence="3" type="primary">leuD</name>
    <name evidence="6" type="ORF">ACFQI8_00365</name>
</gene>
<dbReference type="InterPro" id="IPR000573">
    <property type="entry name" value="AconitaseA/IPMdHydase_ssu_swvl"/>
</dbReference>
<evidence type="ECO:0000313" key="6">
    <source>
        <dbReference type="EMBL" id="MFC7127853.1"/>
    </source>
</evidence>
<dbReference type="EC" id="4.2.1.33" evidence="3"/>
<dbReference type="SUPFAM" id="SSF52016">
    <property type="entry name" value="LeuD/IlvD-like"/>
    <property type="match status" value="1"/>
</dbReference>
<evidence type="ECO:0000256" key="1">
    <source>
        <dbReference type="ARBA" id="ARBA00009869"/>
    </source>
</evidence>
<name>A0ABD5X9E1_9EURY</name>
<dbReference type="EMBL" id="JBHTAB010000001">
    <property type="protein sequence ID" value="MFC7127853.1"/>
    <property type="molecule type" value="Genomic_DNA"/>
</dbReference>
<dbReference type="CDD" id="cd01577">
    <property type="entry name" value="IPMI_Swivel"/>
    <property type="match status" value="1"/>
</dbReference>
<dbReference type="InterPro" id="IPR050075">
    <property type="entry name" value="LeuD"/>
</dbReference>
<dbReference type="Gene3D" id="3.20.19.10">
    <property type="entry name" value="Aconitase, domain 4"/>
    <property type="match status" value="1"/>
</dbReference>
<keyword evidence="3" id="KW-0432">Leucine biosynthesis</keyword>
<dbReference type="GO" id="GO:0009098">
    <property type="term" value="P:L-leucine biosynthetic process"/>
    <property type="evidence" value="ECO:0007669"/>
    <property type="project" value="UniProtKB-UniRule"/>
</dbReference>
<organism evidence="6 7">
    <name type="scientific">Haloferax chudinovii</name>
    <dbReference type="NCBI Taxonomy" id="1109010"/>
    <lineage>
        <taxon>Archaea</taxon>
        <taxon>Methanobacteriati</taxon>
        <taxon>Methanobacteriota</taxon>
        <taxon>Stenosarchaea group</taxon>
        <taxon>Halobacteria</taxon>
        <taxon>Halobacteriales</taxon>
        <taxon>Haloferacaceae</taxon>
        <taxon>Haloferax</taxon>
    </lineage>
</organism>
<dbReference type="InterPro" id="IPR011827">
    <property type="entry name" value="LeuD_type2/HacB/DmdB"/>
</dbReference>
<evidence type="ECO:0000313" key="7">
    <source>
        <dbReference type="Proteomes" id="UP001596460"/>
    </source>
</evidence>
<accession>A0ABD5X9E1</accession>
<dbReference type="PANTHER" id="PTHR43345">
    <property type="entry name" value="3-ISOPROPYLMALATE DEHYDRATASE SMALL SUBUNIT 2-RELATED-RELATED"/>
    <property type="match status" value="1"/>
</dbReference>